<proteinExistence type="predicted"/>
<organism evidence="8 9">
    <name type="scientific">Candidatus Uhrbacteria bacterium GW2011_GWF2_39_13</name>
    <dbReference type="NCBI Taxonomy" id="1618995"/>
    <lineage>
        <taxon>Bacteria</taxon>
        <taxon>Candidatus Uhriibacteriota</taxon>
    </lineage>
</organism>
<feature type="transmembrane region" description="Helical" evidence="7">
    <location>
        <begin position="359"/>
        <end position="384"/>
    </location>
</feature>
<feature type="transmembrane region" description="Helical" evidence="7">
    <location>
        <begin position="324"/>
        <end position="347"/>
    </location>
</feature>
<feature type="transmembrane region" description="Helical" evidence="7">
    <location>
        <begin position="138"/>
        <end position="156"/>
    </location>
</feature>
<keyword evidence="4 7" id="KW-0812">Transmembrane</keyword>
<dbReference type="PANTHER" id="PTHR43549:SF3">
    <property type="entry name" value="MULTIDRUG RESISTANCE PROTEIN YPNP-RELATED"/>
    <property type="match status" value="1"/>
</dbReference>
<sequence>MAVKRDLTQGSVGKNITHQALGMMVGMLSMVGYNLVDTFFVGKLGTSQLAAMSFTFPVAMAANSIALGLGVGAAAVISRAVGSKNHDEVKKLTTNSLYLGLIIVAVIMAAGFSTMDIVFTSLGAKGEILVMIKEYMTVWYWGMPFVVIPMIGSNAIRAAGNTLLPSMVMMGSMIINAVLDPLLIFGIGFFPRMELEGAALATVIARMTTFIASLYLLNYKFHMLAIVKPKIRELYESWKRVLYIGFPAILNQFIPQISMGVATRIISDYGKEAVAGFGVATRIEMIAVGPLISFANTMIAYTGQNLGAKRIDRIEDGIKFVNKASLIIGAVMFAVFAIFGKSASLIFNDDPTVVNISYLYLAVVSVSYGVMGISMSASATFSALHKPYSSIMINIIRMIVIFIPLILIGNYSFQLPGIIAGITISIFLGTIISVLWLKKTIEKFKAHPGFTNTEPVPVEESI</sequence>
<evidence type="ECO:0000313" key="8">
    <source>
        <dbReference type="EMBL" id="KKR03505.1"/>
    </source>
</evidence>
<keyword evidence="2" id="KW-0813">Transport</keyword>
<feature type="transmembrane region" description="Helical" evidence="7">
    <location>
        <begin position="417"/>
        <end position="437"/>
    </location>
</feature>
<accession>A0A0G0PZC7</accession>
<dbReference type="PANTHER" id="PTHR43549">
    <property type="entry name" value="MULTIDRUG RESISTANCE PROTEIN YPNP-RELATED"/>
    <property type="match status" value="1"/>
</dbReference>
<dbReference type="InterPro" id="IPR048279">
    <property type="entry name" value="MdtK-like"/>
</dbReference>
<dbReference type="Proteomes" id="UP000033935">
    <property type="component" value="Unassembled WGS sequence"/>
</dbReference>
<feature type="transmembrane region" description="Helical" evidence="7">
    <location>
        <begin position="240"/>
        <end position="266"/>
    </location>
</feature>
<feature type="transmembrane region" description="Helical" evidence="7">
    <location>
        <begin position="97"/>
        <end position="118"/>
    </location>
</feature>
<evidence type="ECO:0000256" key="6">
    <source>
        <dbReference type="ARBA" id="ARBA00023136"/>
    </source>
</evidence>
<comment type="subcellular location">
    <subcellularLocation>
        <location evidence="1">Cell membrane</location>
        <topology evidence="1">Multi-pass membrane protein</topology>
    </subcellularLocation>
</comment>
<comment type="caution">
    <text evidence="8">The sequence shown here is derived from an EMBL/GenBank/DDBJ whole genome shotgun (WGS) entry which is preliminary data.</text>
</comment>
<keyword evidence="6 7" id="KW-0472">Membrane</keyword>
<evidence type="ECO:0000313" key="9">
    <source>
        <dbReference type="Proteomes" id="UP000033935"/>
    </source>
</evidence>
<keyword evidence="5 7" id="KW-1133">Transmembrane helix</keyword>
<dbReference type="InterPro" id="IPR052031">
    <property type="entry name" value="Membrane_Transporter-Flippase"/>
</dbReference>
<feature type="transmembrane region" description="Helical" evidence="7">
    <location>
        <begin position="391"/>
        <end position="411"/>
    </location>
</feature>
<evidence type="ECO:0000256" key="2">
    <source>
        <dbReference type="ARBA" id="ARBA00022448"/>
    </source>
</evidence>
<feature type="transmembrane region" description="Helical" evidence="7">
    <location>
        <begin position="197"/>
        <end position="219"/>
    </location>
</feature>
<dbReference type="NCBIfam" id="TIGR00797">
    <property type="entry name" value="matE"/>
    <property type="match status" value="1"/>
</dbReference>
<protein>
    <submittedName>
        <fullName evidence="8">MATE efflux family protein</fullName>
    </submittedName>
</protein>
<dbReference type="GO" id="GO:0042910">
    <property type="term" value="F:xenobiotic transmembrane transporter activity"/>
    <property type="evidence" value="ECO:0007669"/>
    <property type="project" value="InterPro"/>
</dbReference>
<gene>
    <name evidence="8" type="ORF">UT30_C0028G0007</name>
</gene>
<evidence type="ECO:0000256" key="5">
    <source>
        <dbReference type="ARBA" id="ARBA00022989"/>
    </source>
</evidence>
<dbReference type="AlphaFoldDB" id="A0A0G0PZC7"/>
<evidence type="ECO:0000256" key="3">
    <source>
        <dbReference type="ARBA" id="ARBA00022475"/>
    </source>
</evidence>
<dbReference type="GO" id="GO:0005886">
    <property type="term" value="C:plasma membrane"/>
    <property type="evidence" value="ECO:0007669"/>
    <property type="project" value="UniProtKB-SubCell"/>
</dbReference>
<evidence type="ECO:0000256" key="7">
    <source>
        <dbReference type="SAM" id="Phobius"/>
    </source>
</evidence>
<reference evidence="8 9" key="1">
    <citation type="journal article" date="2015" name="Nature">
        <title>rRNA introns, odd ribosomes, and small enigmatic genomes across a large radiation of phyla.</title>
        <authorList>
            <person name="Brown C.T."/>
            <person name="Hug L.A."/>
            <person name="Thomas B.C."/>
            <person name="Sharon I."/>
            <person name="Castelle C.J."/>
            <person name="Singh A."/>
            <person name="Wilkins M.J."/>
            <person name="Williams K.H."/>
            <person name="Banfield J.F."/>
        </authorList>
    </citation>
    <scope>NUCLEOTIDE SEQUENCE [LARGE SCALE GENOMIC DNA]</scope>
</reference>
<name>A0A0G0PZC7_9BACT</name>
<dbReference type="PATRIC" id="fig|1618995.3.peg.951"/>
<keyword evidence="3" id="KW-1003">Cell membrane</keyword>
<feature type="transmembrane region" description="Helical" evidence="7">
    <location>
        <begin position="54"/>
        <end position="77"/>
    </location>
</feature>
<evidence type="ECO:0000256" key="1">
    <source>
        <dbReference type="ARBA" id="ARBA00004651"/>
    </source>
</evidence>
<dbReference type="PIRSF" id="PIRSF006603">
    <property type="entry name" value="DinF"/>
    <property type="match status" value="1"/>
</dbReference>
<dbReference type="EMBL" id="LBWG01000028">
    <property type="protein sequence ID" value="KKR03505.1"/>
    <property type="molecule type" value="Genomic_DNA"/>
</dbReference>
<dbReference type="InterPro" id="IPR002528">
    <property type="entry name" value="MATE_fam"/>
</dbReference>
<dbReference type="GO" id="GO:0015297">
    <property type="term" value="F:antiporter activity"/>
    <property type="evidence" value="ECO:0007669"/>
    <property type="project" value="InterPro"/>
</dbReference>
<evidence type="ECO:0000256" key="4">
    <source>
        <dbReference type="ARBA" id="ARBA00022692"/>
    </source>
</evidence>
<feature type="transmembrane region" description="Helical" evidence="7">
    <location>
        <begin position="21"/>
        <end position="42"/>
    </location>
</feature>
<feature type="transmembrane region" description="Helical" evidence="7">
    <location>
        <begin position="286"/>
        <end position="303"/>
    </location>
</feature>
<dbReference type="Pfam" id="PF01554">
    <property type="entry name" value="MatE"/>
    <property type="match status" value="2"/>
</dbReference>
<feature type="transmembrane region" description="Helical" evidence="7">
    <location>
        <begin position="168"/>
        <end position="191"/>
    </location>
</feature>